<comment type="caution">
    <text evidence="1">The sequence shown here is derived from an EMBL/GenBank/DDBJ whole genome shotgun (WGS) entry which is preliminary data.</text>
</comment>
<accession>A0AAD9FC07</accession>
<organism evidence="1 2">
    <name type="scientific">Dissostichus eleginoides</name>
    <name type="common">Patagonian toothfish</name>
    <name type="synonym">Dissostichus amissus</name>
    <dbReference type="NCBI Taxonomy" id="100907"/>
    <lineage>
        <taxon>Eukaryota</taxon>
        <taxon>Metazoa</taxon>
        <taxon>Chordata</taxon>
        <taxon>Craniata</taxon>
        <taxon>Vertebrata</taxon>
        <taxon>Euteleostomi</taxon>
        <taxon>Actinopterygii</taxon>
        <taxon>Neopterygii</taxon>
        <taxon>Teleostei</taxon>
        <taxon>Neoteleostei</taxon>
        <taxon>Acanthomorphata</taxon>
        <taxon>Eupercaria</taxon>
        <taxon>Perciformes</taxon>
        <taxon>Notothenioidei</taxon>
        <taxon>Nototheniidae</taxon>
        <taxon>Dissostichus</taxon>
    </lineage>
</organism>
<protein>
    <submittedName>
        <fullName evidence="1">30S ribosomal protein S8e</fullName>
    </submittedName>
</protein>
<evidence type="ECO:0000313" key="1">
    <source>
        <dbReference type="EMBL" id="KAK1896239.1"/>
    </source>
</evidence>
<evidence type="ECO:0000313" key="2">
    <source>
        <dbReference type="Proteomes" id="UP001228049"/>
    </source>
</evidence>
<gene>
    <name evidence="1" type="ORF">KUDE01_021686</name>
</gene>
<proteinExistence type="predicted"/>
<dbReference type="Proteomes" id="UP001228049">
    <property type="component" value="Unassembled WGS sequence"/>
</dbReference>
<sequence>MSIKSIANMEDPACSAELQRQYTFEIDFYVTLTVLISAAKLKTMVKMKFETDADITDPATNTQILQQLGALLTSQGWTDFELRWKIQPKGRETH</sequence>
<reference evidence="1" key="1">
    <citation type="submission" date="2023-04" db="EMBL/GenBank/DDBJ databases">
        <title>Chromosome-level genome of Chaenocephalus aceratus.</title>
        <authorList>
            <person name="Park H."/>
        </authorList>
    </citation>
    <scope>NUCLEOTIDE SEQUENCE</scope>
    <source>
        <strain evidence="1">DE</strain>
        <tissue evidence="1">Muscle</tissue>
    </source>
</reference>
<dbReference type="EMBL" id="JASDAP010000010">
    <property type="protein sequence ID" value="KAK1896239.1"/>
    <property type="molecule type" value="Genomic_DNA"/>
</dbReference>
<dbReference type="AlphaFoldDB" id="A0AAD9FC07"/>
<keyword evidence="2" id="KW-1185">Reference proteome</keyword>
<dbReference type="GO" id="GO:0005840">
    <property type="term" value="C:ribosome"/>
    <property type="evidence" value="ECO:0007669"/>
    <property type="project" value="UniProtKB-KW"/>
</dbReference>
<keyword evidence="1" id="KW-0689">Ribosomal protein</keyword>
<keyword evidence="1" id="KW-0687">Ribonucleoprotein</keyword>
<name>A0AAD9FC07_DISEL</name>